<dbReference type="RefSeq" id="WP_134426861.1">
    <property type="nucleotide sequence ID" value="NZ_SOGQ01000008.1"/>
</dbReference>
<organism evidence="2 3">
    <name type="scientific">Cryobacterium sinapicolor</name>
    <dbReference type="NCBI Taxonomy" id="1259236"/>
    <lineage>
        <taxon>Bacteria</taxon>
        <taxon>Bacillati</taxon>
        <taxon>Actinomycetota</taxon>
        <taxon>Actinomycetes</taxon>
        <taxon>Micrococcales</taxon>
        <taxon>Microbacteriaceae</taxon>
        <taxon>Cryobacterium</taxon>
    </lineage>
</organism>
<dbReference type="Proteomes" id="UP000297853">
    <property type="component" value="Unassembled WGS sequence"/>
</dbReference>
<dbReference type="Pfam" id="PF15461">
    <property type="entry name" value="BCD"/>
    <property type="match status" value="1"/>
</dbReference>
<dbReference type="InterPro" id="IPR022270">
    <property type="entry name" value="Blh_diox"/>
</dbReference>
<accession>A0ABY2JJY5</accession>
<keyword evidence="1" id="KW-0812">Transmembrane</keyword>
<feature type="transmembrane region" description="Helical" evidence="1">
    <location>
        <begin position="23"/>
        <end position="45"/>
    </location>
</feature>
<reference evidence="2 3" key="1">
    <citation type="submission" date="2019-03" db="EMBL/GenBank/DDBJ databases">
        <title>Genomics of glacier-inhabiting Cryobacterium strains.</title>
        <authorList>
            <person name="Liu Q."/>
            <person name="Xin Y.-H."/>
        </authorList>
    </citation>
    <scope>NUCLEOTIDE SEQUENCE [LARGE SCALE GENOMIC DNA]</scope>
    <source>
        <strain evidence="2 3">TMT1-23-1</strain>
    </source>
</reference>
<sequence>MAGLLLAAVVAVRHRSHESVEIVFATVLALVTEPLVFFLLYFCALHSFRHLKGGFRDERGNGRHTALVVVAYTVVPLLAVGTFLVAFGPGAGLSDQILQLVFIDLAGLTVPHMIVVTYEDRRRRAAGAVGSSQRSVRGKTV</sequence>
<feature type="transmembrane region" description="Helical" evidence="1">
    <location>
        <begin position="97"/>
        <end position="118"/>
    </location>
</feature>
<evidence type="ECO:0000256" key="1">
    <source>
        <dbReference type="SAM" id="Phobius"/>
    </source>
</evidence>
<keyword evidence="1" id="KW-0472">Membrane</keyword>
<evidence type="ECO:0008006" key="4">
    <source>
        <dbReference type="Google" id="ProtNLM"/>
    </source>
</evidence>
<evidence type="ECO:0000313" key="3">
    <source>
        <dbReference type="Proteomes" id="UP000297853"/>
    </source>
</evidence>
<name>A0ABY2JJY5_9MICO</name>
<dbReference type="EMBL" id="SOGQ01000008">
    <property type="protein sequence ID" value="TFD05701.1"/>
    <property type="molecule type" value="Genomic_DNA"/>
</dbReference>
<comment type="caution">
    <text evidence="2">The sequence shown here is derived from an EMBL/GenBank/DDBJ whole genome shotgun (WGS) entry which is preliminary data.</text>
</comment>
<keyword evidence="1" id="KW-1133">Transmembrane helix</keyword>
<evidence type="ECO:0000313" key="2">
    <source>
        <dbReference type="EMBL" id="TFD05701.1"/>
    </source>
</evidence>
<keyword evidence="3" id="KW-1185">Reference proteome</keyword>
<protein>
    <recommendedName>
        <fullName evidence="4">Beta-carotene 15,15'-dioxygenase</fullName>
    </recommendedName>
</protein>
<gene>
    <name evidence="2" type="ORF">E3T28_00495</name>
</gene>
<feature type="transmembrane region" description="Helical" evidence="1">
    <location>
        <begin position="66"/>
        <end position="91"/>
    </location>
</feature>
<proteinExistence type="predicted"/>